<protein>
    <recommendedName>
        <fullName evidence="4 8">UDP-glucose 6-dehydrogenase</fullName>
        <ecNumber evidence="3 8">1.1.1.22</ecNumber>
    </recommendedName>
</protein>
<dbReference type="Pfam" id="PF03720">
    <property type="entry name" value="UDPG_MGDP_dh_C"/>
    <property type="match status" value="1"/>
</dbReference>
<dbReference type="Gene3D" id="1.10.1040.10">
    <property type="entry name" value="N-(1-d-carboxylethyl)-l-norvaline Dehydrogenase, domain 2"/>
    <property type="match status" value="1"/>
</dbReference>
<dbReference type="InterPro" id="IPR036220">
    <property type="entry name" value="UDP-Glc/GDP-Man_DH_C_sf"/>
</dbReference>
<evidence type="ECO:0000256" key="7">
    <source>
        <dbReference type="ARBA" id="ARBA00047473"/>
    </source>
</evidence>
<dbReference type="PANTHER" id="PTHR43750:SF2">
    <property type="entry name" value="UDP-GLUCOSE 6-DEHYDROGENASE"/>
    <property type="match status" value="1"/>
</dbReference>
<dbReference type="SMART" id="SM00984">
    <property type="entry name" value="UDPG_MGDP_dh_C"/>
    <property type="match status" value="1"/>
</dbReference>
<dbReference type="PIRSF" id="PIRSF000124">
    <property type="entry name" value="UDPglc_GDPman_dh"/>
    <property type="match status" value="1"/>
</dbReference>
<proteinExistence type="inferred from homology"/>
<dbReference type="NCBIfam" id="TIGR03026">
    <property type="entry name" value="NDP-sugDHase"/>
    <property type="match status" value="1"/>
</dbReference>
<dbReference type="InterPro" id="IPR014026">
    <property type="entry name" value="UDP-Glc/GDP-Man_DH_dimer"/>
</dbReference>
<evidence type="ECO:0000256" key="3">
    <source>
        <dbReference type="ARBA" id="ARBA00012954"/>
    </source>
</evidence>
<dbReference type="Pfam" id="PF00984">
    <property type="entry name" value="UDPG_MGDP_dh"/>
    <property type="match status" value="1"/>
</dbReference>
<dbReference type="InterPro" id="IPR014027">
    <property type="entry name" value="UDP-Glc/GDP-Man_DH_C"/>
</dbReference>
<accession>A0ABY8H7U4</accession>
<keyword evidence="11" id="KW-1185">Reference proteome</keyword>
<dbReference type="InterPro" id="IPR017476">
    <property type="entry name" value="UDP-Glc/GDP-Man"/>
</dbReference>
<dbReference type="EMBL" id="CP121252">
    <property type="protein sequence ID" value="WFP16728.1"/>
    <property type="molecule type" value="Genomic_DNA"/>
</dbReference>
<feature type="domain" description="UDP-glucose/GDP-mannose dehydrogenase C-terminal" evidence="9">
    <location>
        <begin position="300"/>
        <end position="387"/>
    </location>
</feature>
<keyword evidence="6 8" id="KW-0520">NAD</keyword>
<dbReference type="Gene3D" id="3.40.50.720">
    <property type="entry name" value="NAD(P)-binding Rossmann-like Domain"/>
    <property type="match status" value="2"/>
</dbReference>
<dbReference type="InterPro" id="IPR001732">
    <property type="entry name" value="UDP-Glc/GDP-Man_DH_N"/>
</dbReference>
<dbReference type="PIRSF" id="PIRSF500134">
    <property type="entry name" value="UDPglc_DH_bac"/>
    <property type="match status" value="1"/>
</dbReference>
<dbReference type="SUPFAM" id="SSF48179">
    <property type="entry name" value="6-phosphogluconate dehydrogenase C-terminal domain-like"/>
    <property type="match status" value="1"/>
</dbReference>
<comment type="similarity">
    <text evidence="2 8">Belongs to the UDP-glucose/GDP-mannose dehydrogenase family.</text>
</comment>
<evidence type="ECO:0000256" key="6">
    <source>
        <dbReference type="ARBA" id="ARBA00023027"/>
    </source>
</evidence>
<dbReference type="SUPFAM" id="SSF51735">
    <property type="entry name" value="NAD(P)-binding Rossmann-fold domains"/>
    <property type="match status" value="1"/>
</dbReference>
<dbReference type="EC" id="1.1.1.22" evidence="3 8"/>
<dbReference type="Proteomes" id="UP001219037">
    <property type="component" value="Chromosome"/>
</dbReference>
<evidence type="ECO:0000256" key="2">
    <source>
        <dbReference type="ARBA" id="ARBA00006601"/>
    </source>
</evidence>
<keyword evidence="5 8" id="KW-0560">Oxidoreductase</keyword>
<organism evidence="10 11">
    <name type="scientific">Citricoccus muralis</name>
    <dbReference type="NCBI Taxonomy" id="169134"/>
    <lineage>
        <taxon>Bacteria</taxon>
        <taxon>Bacillati</taxon>
        <taxon>Actinomycetota</taxon>
        <taxon>Actinomycetes</taxon>
        <taxon>Micrococcales</taxon>
        <taxon>Micrococcaceae</taxon>
        <taxon>Citricoccus</taxon>
    </lineage>
</organism>
<dbReference type="PANTHER" id="PTHR43750">
    <property type="entry name" value="UDP-GLUCOSE 6-DEHYDROGENASE TUAD"/>
    <property type="match status" value="1"/>
</dbReference>
<evidence type="ECO:0000256" key="8">
    <source>
        <dbReference type="PIRNR" id="PIRNR000124"/>
    </source>
</evidence>
<comment type="catalytic activity">
    <reaction evidence="7 8">
        <text>UDP-alpha-D-glucose + 2 NAD(+) + H2O = UDP-alpha-D-glucuronate + 2 NADH + 3 H(+)</text>
        <dbReference type="Rhea" id="RHEA:23596"/>
        <dbReference type="ChEBI" id="CHEBI:15377"/>
        <dbReference type="ChEBI" id="CHEBI:15378"/>
        <dbReference type="ChEBI" id="CHEBI:57540"/>
        <dbReference type="ChEBI" id="CHEBI:57945"/>
        <dbReference type="ChEBI" id="CHEBI:58052"/>
        <dbReference type="ChEBI" id="CHEBI:58885"/>
        <dbReference type="EC" id="1.1.1.22"/>
    </reaction>
</comment>
<dbReference type="InterPro" id="IPR008927">
    <property type="entry name" value="6-PGluconate_DH-like_C_sf"/>
</dbReference>
<dbReference type="InterPro" id="IPR028357">
    <property type="entry name" value="UDPglc_DH_bac"/>
</dbReference>
<dbReference type="Pfam" id="PF03721">
    <property type="entry name" value="UDPG_MGDP_dh_N"/>
    <property type="match status" value="1"/>
</dbReference>
<comment type="pathway">
    <text evidence="1">Nucleotide-sugar biosynthesis; UDP-alpha-D-glucuronate biosynthesis; UDP-alpha-D-glucuronate from UDP-alpha-D-glucose: step 1/1.</text>
</comment>
<name>A0ABY8H7U4_9MICC</name>
<dbReference type="InterPro" id="IPR013328">
    <property type="entry name" value="6PGD_dom2"/>
</dbReference>
<evidence type="ECO:0000256" key="5">
    <source>
        <dbReference type="ARBA" id="ARBA00023002"/>
    </source>
</evidence>
<reference evidence="10 11" key="1">
    <citation type="submission" date="2023-04" db="EMBL/GenBank/DDBJ databases">
        <title>Funneling lignin-derived compounds into biodiesel using alkali-halophilic Citricoccus sp. P2.</title>
        <authorList>
            <person name="Luo C.-B."/>
        </authorList>
    </citation>
    <scope>NUCLEOTIDE SEQUENCE [LARGE SCALE GENOMIC DNA]</scope>
    <source>
        <strain evidence="10 11">P2</strain>
    </source>
</reference>
<dbReference type="RefSeq" id="WP_278157825.1">
    <property type="nucleotide sequence ID" value="NZ_CP121252.1"/>
</dbReference>
<dbReference type="InterPro" id="IPR001557">
    <property type="entry name" value="L-lactate/malate_DH"/>
</dbReference>
<sequence>MRITVVGLGYVGLANAVLLARKHEVVSLDIDASRVDMVNQRVSPLVDQELIQHFSEAELNLTATTDAAVALDNPEFVIIATPTNYDPDTQYFDTSSVEAVLQQVQDLAPNAVAVIKSTIPIGFTQRMQETHPDLQIVFSPEFLREGKALYDNLHPSRVIASGSEEPATRFAEMMADAAEDTDVPTVITGTDEAEAIKLFSNTYLAMRVAYFNELDTFAVEKGLDSGAVIRGVSLDPRIGDHYNNPSFGYGGYCLPKDTRQLRANYEGVPQNLIDAIVDSNQTRMDFIVNDVLRQNPSVVGIHRLAMKAGSDNFRSSSISVVLEGLRDRGTEVVIYEPTVEQSPIEGVALENDLNTFLERSELIITNRVGDELEGVRDKIYSRDVYGRD</sequence>
<gene>
    <name evidence="10" type="ORF">P8192_00950</name>
</gene>
<dbReference type="SUPFAM" id="SSF52413">
    <property type="entry name" value="UDP-glucose/GDP-mannose dehydrogenase C-terminal domain"/>
    <property type="match status" value="1"/>
</dbReference>
<evidence type="ECO:0000256" key="1">
    <source>
        <dbReference type="ARBA" id="ARBA00004701"/>
    </source>
</evidence>
<evidence type="ECO:0000259" key="9">
    <source>
        <dbReference type="SMART" id="SM00984"/>
    </source>
</evidence>
<evidence type="ECO:0000313" key="10">
    <source>
        <dbReference type="EMBL" id="WFP16728.1"/>
    </source>
</evidence>
<dbReference type="PRINTS" id="PR00086">
    <property type="entry name" value="LLDHDRGNASE"/>
</dbReference>
<evidence type="ECO:0000256" key="4">
    <source>
        <dbReference type="ARBA" id="ARBA00015132"/>
    </source>
</evidence>
<evidence type="ECO:0000313" key="11">
    <source>
        <dbReference type="Proteomes" id="UP001219037"/>
    </source>
</evidence>
<dbReference type="InterPro" id="IPR036291">
    <property type="entry name" value="NAD(P)-bd_dom_sf"/>
</dbReference>